<evidence type="ECO:0000256" key="1">
    <source>
        <dbReference type="SAM" id="SignalP"/>
    </source>
</evidence>
<dbReference type="EMBL" id="BJVI01000005">
    <property type="protein sequence ID" value="GEL17016.1"/>
    <property type="molecule type" value="Genomic_DNA"/>
</dbReference>
<dbReference type="Proteomes" id="UP000321328">
    <property type="component" value="Unassembled WGS sequence"/>
</dbReference>
<dbReference type="STRING" id="1123024.GCA_000423625_01595"/>
<proteinExistence type="predicted"/>
<evidence type="ECO:0000313" key="2">
    <source>
        <dbReference type="EMBL" id="GEL17016.1"/>
    </source>
</evidence>
<accession>A0A511CWS5</accession>
<reference evidence="2 3" key="1">
    <citation type="submission" date="2019-07" db="EMBL/GenBank/DDBJ databases">
        <title>Whole genome shotgun sequence of Pseudonocardia asaccharolytica NBRC 16224.</title>
        <authorList>
            <person name="Hosoyama A."/>
            <person name="Uohara A."/>
            <person name="Ohji S."/>
            <person name="Ichikawa N."/>
        </authorList>
    </citation>
    <scope>NUCLEOTIDE SEQUENCE [LARGE SCALE GENOMIC DNA]</scope>
    <source>
        <strain evidence="2 3">NBRC 16224</strain>
    </source>
</reference>
<dbReference type="InterPro" id="IPR024495">
    <property type="entry name" value="DUF2771"/>
</dbReference>
<feature type="chain" id="PRO_5021886113" description="Lipoprotein" evidence="1">
    <location>
        <begin position="27"/>
        <end position="163"/>
    </location>
</feature>
<dbReference type="AlphaFoldDB" id="A0A511CWS5"/>
<name>A0A511CWS5_9PSEU</name>
<keyword evidence="3" id="KW-1185">Reference proteome</keyword>
<keyword evidence="1" id="KW-0732">Signal</keyword>
<protein>
    <recommendedName>
        <fullName evidence="4">Lipoprotein</fullName>
    </recommendedName>
</protein>
<comment type="caution">
    <text evidence="2">The sequence shown here is derived from an EMBL/GenBank/DDBJ whole genome shotgun (WGS) entry which is preliminary data.</text>
</comment>
<evidence type="ECO:0008006" key="4">
    <source>
        <dbReference type="Google" id="ProtNLM"/>
    </source>
</evidence>
<evidence type="ECO:0000313" key="3">
    <source>
        <dbReference type="Proteomes" id="UP000321328"/>
    </source>
</evidence>
<dbReference type="Pfam" id="PF10969">
    <property type="entry name" value="DUF2771"/>
    <property type="match status" value="1"/>
</dbReference>
<sequence length="163" mass="17296">MVVPRRLFPALLAVLAVLLAGCGSGAPPTVTFTVSGQERTTGPTQYCDLKLTDCSADANAEVHLPVPAGMPVHIAVPEELSSAPWHVVFSYHGPDDQKVDGRSPVFAPNTQRDYTLVLPDAADTLLTAQVQQFGPAPVANEQTGEIEFPVRGSWVLVAAQQPL</sequence>
<gene>
    <name evidence="2" type="ORF">PA7_08530</name>
</gene>
<dbReference type="PROSITE" id="PS51257">
    <property type="entry name" value="PROKAR_LIPOPROTEIN"/>
    <property type="match status" value="1"/>
</dbReference>
<feature type="signal peptide" evidence="1">
    <location>
        <begin position="1"/>
        <end position="26"/>
    </location>
</feature>
<organism evidence="2 3">
    <name type="scientific">Pseudonocardia asaccharolytica DSM 44247 = NBRC 16224</name>
    <dbReference type="NCBI Taxonomy" id="1123024"/>
    <lineage>
        <taxon>Bacteria</taxon>
        <taxon>Bacillati</taxon>
        <taxon>Actinomycetota</taxon>
        <taxon>Actinomycetes</taxon>
        <taxon>Pseudonocardiales</taxon>
        <taxon>Pseudonocardiaceae</taxon>
        <taxon>Pseudonocardia</taxon>
    </lineage>
</organism>